<evidence type="ECO:0000313" key="2">
    <source>
        <dbReference type="Proteomes" id="UP000198701"/>
    </source>
</evidence>
<dbReference type="Proteomes" id="UP000198701">
    <property type="component" value="Unassembled WGS sequence"/>
</dbReference>
<dbReference type="STRING" id="386301.SAMN05216282_10664"/>
<gene>
    <name evidence="1" type="ORF">SAMN05216282_10664</name>
</gene>
<name>A0A1G9BXD9_9MICO</name>
<sequence length="34" mass="3728">MNPASCPALFDEPATRGWSARDVQRLAGRDILRG</sequence>
<organism evidence="1 2">
    <name type="scientific">Cryobacterium psychrotolerans</name>
    <dbReference type="NCBI Taxonomy" id="386301"/>
    <lineage>
        <taxon>Bacteria</taxon>
        <taxon>Bacillati</taxon>
        <taxon>Actinomycetota</taxon>
        <taxon>Actinomycetes</taxon>
        <taxon>Micrococcales</taxon>
        <taxon>Microbacteriaceae</taxon>
        <taxon>Cryobacterium</taxon>
    </lineage>
</organism>
<keyword evidence="2" id="KW-1185">Reference proteome</keyword>
<evidence type="ECO:0000313" key="1">
    <source>
        <dbReference type="EMBL" id="SDK44128.1"/>
    </source>
</evidence>
<reference evidence="1 2" key="1">
    <citation type="submission" date="2016-10" db="EMBL/GenBank/DDBJ databases">
        <authorList>
            <person name="de Groot N.N."/>
        </authorList>
    </citation>
    <scope>NUCLEOTIDE SEQUENCE [LARGE SCALE GENOMIC DNA]</scope>
    <source>
        <strain evidence="1 2">CGMCC 1.5382</strain>
    </source>
</reference>
<proteinExistence type="predicted"/>
<dbReference type="EMBL" id="FNFU01000006">
    <property type="protein sequence ID" value="SDK44128.1"/>
    <property type="molecule type" value="Genomic_DNA"/>
</dbReference>
<dbReference type="AlphaFoldDB" id="A0A1G9BXD9"/>
<accession>A0A1G9BXD9</accession>
<protein>
    <submittedName>
        <fullName evidence="1">Uncharacterized protein</fullName>
    </submittedName>
</protein>